<organism evidence="1">
    <name type="scientific">Candidatus Heimdallarchaeum endolithica</name>
    <dbReference type="NCBI Taxonomy" id="2876572"/>
    <lineage>
        <taxon>Archaea</taxon>
        <taxon>Promethearchaeati</taxon>
        <taxon>Candidatus Heimdallarchaeota</taxon>
        <taxon>Candidatus Heimdallarchaeia (ex Rinke et al. 2021) (nom. nud.)</taxon>
        <taxon>Candidatus Heimdallarchaeales</taxon>
        <taxon>Candidatus Heimdallarchaeaceae</taxon>
        <taxon>Candidatus Heimdallarchaeum</taxon>
    </lineage>
</organism>
<dbReference type="Proteomes" id="UP001200513">
    <property type="component" value="Chromosome"/>
</dbReference>
<dbReference type="AlphaFoldDB" id="A0A9Y1FNH7"/>
<name>A0A9Y1FNH7_9ARCH</name>
<reference evidence="1" key="1">
    <citation type="journal article" date="2022" name="Nat. Microbiol.">
        <title>Unique mobile elements and scalable gene flow at the prokaryote-eukaryote boundary revealed by circularized Asgard archaea genomes.</title>
        <authorList>
            <person name="Wu F."/>
            <person name="Speth D.R."/>
            <person name="Philosof A."/>
            <person name="Cremiere A."/>
            <person name="Narayanan A."/>
            <person name="Barco R.A."/>
            <person name="Connon S.A."/>
            <person name="Amend J.P."/>
            <person name="Antoshechkin I.A."/>
            <person name="Orphan V.J."/>
        </authorList>
    </citation>
    <scope>NUCLEOTIDE SEQUENCE</scope>
    <source>
        <strain evidence="1">PR6</strain>
    </source>
</reference>
<sequence length="252" mass="29796">MKLTGFLRSIFRGKEKDFMEKFYKMLSEKRYVNLARIETKLSYTQRVELVNKLLADNLISGIFLPEKKYFFSFDKKMLEETEQRFKQSGKLDAQKLKKQWSINEKLLKFVLQKFGKGFLGYTYYYSYDYVYSLLKNNLVKCEDEFSLKNLSSELGLDEEIIIKLTKTLLNESEVRGAIKGNSLFLSEKKTFELIMEIIEEQSENTFEIAFDDISKVADIPITFIEPILFKIVQENPDRFTLYPIDKKILIKN</sequence>
<evidence type="ECO:0000313" key="1">
    <source>
        <dbReference type="EMBL" id="UJG42688.1"/>
    </source>
</evidence>
<gene>
    <name evidence="1" type="ORF">K9W46_09875</name>
</gene>
<accession>A0A9Y1FNH7</accession>
<proteinExistence type="predicted"/>
<protein>
    <submittedName>
        <fullName evidence="1">Uncharacterized protein</fullName>
    </submittedName>
</protein>
<dbReference type="EMBL" id="CP084167">
    <property type="protein sequence ID" value="UJG42688.1"/>
    <property type="molecule type" value="Genomic_DNA"/>
</dbReference>